<gene>
    <name evidence="3" type="ORF">IAC79_07345</name>
</gene>
<keyword evidence="3" id="KW-0645">Protease</keyword>
<evidence type="ECO:0000313" key="3">
    <source>
        <dbReference type="EMBL" id="HIV09909.1"/>
    </source>
</evidence>
<feature type="transmembrane region" description="Helical" evidence="1">
    <location>
        <begin position="12"/>
        <end position="34"/>
    </location>
</feature>
<keyword evidence="3" id="KW-0378">Hydrolase</keyword>
<keyword evidence="3" id="KW-0482">Metalloprotease</keyword>
<evidence type="ECO:0000313" key="4">
    <source>
        <dbReference type="Proteomes" id="UP000886845"/>
    </source>
</evidence>
<dbReference type="AlphaFoldDB" id="A0A9D1NPS0"/>
<feature type="transmembrane region" description="Helical" evidence="1">
    <location>
        <begin position="90"/>
        <end position="109"/>
    </location>
</feature>
<feature type="transmembrane region" description="Helical" evidence="1">
    <location>
        <begin position="46"/>
        <end position="69"/>
    </location>
</feature>
<evidence type="ECO:0000256" key="1">
    <source>
        <dbReference type="SAM" id="Phobius"/>
    </source>
</evidence>
<dbReference type="GO" id="GO:0004175">
    <property type="term" value="F:endopeptidase activity"/>
    <property type="evidence" value="ECO:0007669"/>
    <property type="project" value="UniProtKB-ARBA"/>
</dbReference>
<keyword evidence="1" id="KW-1133">Transmembrane helix</keyword>
<keyword evidence="1" id="KW-0472">Membrane</keyword>
<dbReference type="GO" id="GO:0008237">
    <property type="term" value="F:metallopeptidase activity"/>
    <property type="evidence" value="ECO:0007669"/>
    <property type="project" value="UniProtKB-KW"/>
</dbReference>
<comment type="caution">
    <text evidence="3">The sequence shown here is derived from an EMBL/GenBank/DDBJ whole genome shotgun (WGS) entry which is preliminary data.</text>
</comment>
<keyword evidence="1" id="KW-0812">Transmembrane</keyword>
<feature type="transmembrane region" description="Helical" evidence="1">
    <location>
        <begin position="121"/>
        <end position="146"/>
    </location>
</feature>
<feature type="transmembrane region" description="Helical" evidence="1">
    <location>
        <begin position="201"/>
        <end position="220"/>
    </location>
</feature>
<name>A0A9D1NPS0_9BACT</name>
<feature type="transmembrane region" description="Helical" evidence="1">
    <location>
        <begin position="167"/>
        <end position="195"/>
    </location>
</feature>
<reference evidence="3" key="1">
    <citation type="submission" date="2020-10" db="EMBL/GenBank/DDBJ databases">
        <authorList>
            <person name="Gilroy R."/>
        </authorList>
    </citation>
    <scope>NUCLEOTIDE SEQUENCE</scope>
    <source>
        <strain evidence="3">35461</strain>
    </source>
</reference>
<proteinExistence type="predicted"/>
<reference evidence="3" key="2">
    <citation type="journal article" date="2021" name="PeerJ">
        <title>Extensive microbial diversity within the chicken gut microbiome revealed by metagenomics and culture.</title>
        <authorList>
            <person name="Gilroy R."/>
            <person name="Ravi A."/>
            <person name="Getino M."/>
            <person name="Pursley I."/>
            <person name="Horton D.L."/>
            <person name="Alikhan N.F."/>
            <person name="Baker D."/>
            <person name="Gharbi K."/>
            <person name="Hall N."/>
            <person name="Watson M."/>
            <person name="Adriaenssens E.M."/>
            <person name="Foster-Nyarko E."/>
            <person name="Jarju S."/>
            <person name="Secka A."/>
            <person name="Antonio M."/>
            <person name="Oren A."/>
            <person name="Chaudhuri R.R."/>
            <person name="La Ragione R."/>
            <person name="Hildebrand F."/>
            <person name="Pallen M.J."/>
        </authorList>
    </citation>
    <scope>NUCLEOTIDE SEQUENCE</scope>
    <source>
        <strain evidence="3">35461</strain>
    </source>
</reference>
<feature type="domain" description="CAAX prenyl protease 2/Lysostaphin resistance protein A-like" evidence="2">
    <location>
        <begin position="133"/>
        <end position="215"/>
    </location>
</feature>
<dbReference type="InterPro" id="IPR003675">
    <property type="entry name" value="Rce1/LyrA-like_dom"/>
</dbReference>
<organism evidence="3 4">
    <name type="scientific">Candidatus Spyradenecus faecavium</name>
    <dbReference type="NCBI Taxonomy" id="2840947"/>
    <lineage>
        <taxon>Bacteria</taxon>
        <taxon>Pseudomonadati</taxon>
        <taxon>Lentisphaerota</taxon>
        <taxon>Lentisphaeria</taxon>
        <taxon>Lentisphaerales</taxon>
        <taxon>Lentisphaeraceae</taxon>
        <taxon>Lentisphaeraceae incertae sedis</taxon>
        <taxon>Candidatus Spyradenecus</taxon>
    </lineage>
</organism>
<protein>
    <submittedName>
        <fullName evidence="3">CPBP family intramembrane metalloprotease</fullName>
    </submittedName>
</protein>
<sequence length="221" mass="23134">MTARDLDLRQALLRVLTLALGLAVTLLFCLSNLPAQTPAPPPADPFSALLLSQAVGLPLLFLPALPWLLAGDRARLRRVFAWRAPDAPCFGLLPFLGHAVCLVAGAWALTDVAAGGATQTVVGLVGALTPLQKVALLPFVCGLGPLAEELLYRGALADALPRRAAPLLCAVLFALAHGPNAFCLPLFFVGLWLGLLVRRQGALLPAVALHAAFNLPTLLLA</sequence>
<dbReference type="GO" id="GO:0080120">
    <property type="term" value="P:CAAX-box protein maturation"/>
    <property type="evidence" value="ECO:0007669"/>
    <property type="project" value="UniProtKB-ARBA"/>
</dbReference>
<evidence type="ECO:0000259" key="2">
    <source>
        <dbReference type="Pfam" id="PF02517"/>
    </source>
</evidence>
<dbReference type="Pfam" id="PF02517">
    <property type="entry name" value="Rce1-like"/>
    <property type="match status" value="1"/>
</dbReference>
<dbReference type="Proteomes" id="UP000886845">
    <property type="component" value="Unassembled WGS sequence"/>
</dbReference>
<accession>A0A9D1NPS0</accession>
<dbReference type="EMBL" id="DVOR01000232">
    <property type="protein sequence ID" value="HIV09909.1"/>
    <property type="molecule type" value="Genomic_DNA"/>
</dbReference>